<evidence type="ECO:0000256" key="2">
    <source>
        <dbReference type="ARBA" id="ARBA00022857"/>
    </source>
</evidence>
<keyword evidence="5" id="KW-1185">Reference proteome</keyword>
<dbReference type="GO" id="GO:0016614">
    <property type="term" value="F:oxidoreductase activity, acting on CH-OH group of donors"/>
    <property type="evidence" value="ECO:0007669"/>
    <property type="project" value="UniProtKB-ARBA"/>
</dbReference>
<dbReference type="AlphaFoldDB" id="A0A4R8PED7"/>
<dbReference type="InterPro" id="IPR020904">
    <property type="entry name" value="Sc_DH/Rdtase_CS"/>
</dbReference>
<evidence type="ECO:0000256" key="1">
    <source>
        <dbReference type="ARBA" id="ARBA00006484"/>
    </source>
</evidence>
<comment type="similarity">
    <text evidence="1">Belongs to the short-chain dehydrogenases/reductases (SDR) family.</text>
</comment>
<keyword evidence="3" id="KW-0560">Oxidoreductase</keyword>
<accession>A0A4R8PED7</accession>
<dbReference type="InterPro" id="IPR036291">
    <property type="entry name" value="NAD(P)-bd_dom_sf"/>
</dbReference>
<protein>
    <submittedName>
        <fullName evidence="4">Short chain dehydrogenase asqE</fullName>
    </submittedName>
</protein>
<dbReference type="PANTHER" id="PTHR48107">
    <property type="entry name" value="NADPH-DEPENDENT ALDEHYDE REDUCTASE-LIKE PROTEIN, CHLOROPLASTIC-RELATED"/>
    <property type="match status" value="1"/>
</dbReference>
<dbReference type="EMBL" id="QAPF01014821">
    <property type="protein sequence ID" value="TDZ10348.1"/>
    <property type="molecule type" value="Genomic_DNA"/>
</dbReference>
<dbReference type="Gene3D" id="3.40.50.720">
    <property type="entry name" value="NAD(P)-binding Rossmann-like Domain"/>
    <property type="match status" value="1"/>
</dbReference>
<dbReference type="PRINTS" id="PR00080">
    <property type="entry name" value="SDRFAMILY"/>
</dbReference>
<comment type="caution">
    <text evidence="4">The sequence shown here is derived from an EMBL/GenBank/DDBJ whole genome shotgun (WGS) entry which is preliminary data.</text>
</comment>
<keyword evidence="2" id="KW-0521">NADP</keyword>
<dbReference type="PROSITE" id="PS00061">
    <property type="entry name" value="ADH_SHORT"/>
    <property type="match status" value="1"/>
</dbReference>
<dbReference type="PANTHER" id="PTHR48107:SF7">
    <property type="entry name" value="RE15974P"/>
    <property type="match status" value="1"/>
</dbReference>
<dbReference type="InterPro" id="IPR002347">
    <property type="entry name" value="SDR_fam"/>
</dbReference>
<dbReference type="CDD" id="cd05233">
    <property type="entry name" value="SDR_c"/>
    <property type="match status" value="1"/>
</dbReference>
<dbReference type="PRINTS" id="PR00081">
    <property type="entry name" value="GDHRDH"/>
</dbReference>
<name>A0A4R8PED7_9PEZI</name>
<dbReference type="Proteomes" id="UP000295604">
    <property type="component" value="Unassembled WGS sequence"/>
</dbReference>
<gene>
    <name evidence="4" type="primary">asqE-1</name>
    <name evidence="4" type="ORF">C8034_v012151</name>
</gene>
<dbReference type="Pfam" id="PF13561">
    <property type="entry name" value="adh_short_C2"/>
    <property type="match status" value="1"/>
</dbReference>
<organism evidence="4 5">
    <name type="scientific">Colletotrichum sidae</name>
    <dbReference type="NCBI Taxonomy" id="1347389"/>
    <lineage>
        <taxon>Eukaryota</taxon>
        <taxon>Fungi</taxon>
        <taxon>Dikarya</taxon>
        <taxon>Ascomycota</taxon>
        <taxon>Pezizomycotina</taxon>
        <taxon>Sordariomycetes</taxon>
        <taxon>Hypocreomycetidae</taxon>
        <taxon>Glomerellales</taxon>
        <taxon>Glomerellaceae</taxon>
        <taxon>Colletotrichum</taxon>
        <taxon>Colletotrichum orbiculare species complex</taxon>
    </lineage>
</organism>
<evidence type="ECO:0000256" key="3">
    <source>
        <dbReference type="ARBA" id="ARBA00023002"/>
    </source>
</evidence>
<proteinExistence type="inferred from homology"/>
<evidence type="ECO:0000313" key="4">
    <source>
        <dbReference type="EMBL" id="TDZ10348.1"/>
    </source>
</evidence>
<sequence length="280" mass="28684">MSTPVNSEKPWSLEGKSALVSAASRGIGKAIAIYFARKGLANIAITYASNKAAAEDTLAKVRALGVRNAIALRADATDGAAWPGVVADALAGLGVPAIDILVNNAIQGDISRYLPLAQTGVEAFTEAMVANVYSPVATTLAYLERAAPRGGGGGGRVINISSVAGEIANEDPVVTYGASKAALQSFTRSFAGSFASERGVTFNSVVVGPTATDAIQQAFEAYGDEFKRKHTAEVSAAPRIGEVEDIAYIVGFLASEEGRWVNGAAVSANGGYRSTLAALG</sequence>
<reference evidence="4 5" key="1">
    <citation type="submission" date="2018-11" db="EMBL/GenBank/DDBJ databases">
        <title>Genome sequence and assembly of Colletotrichum sidae.</title>
        <authorList>
            <person name="Gan P."/>
            <person name="Shirasu K."/>
        </authorList>
    </citation>
    <scope>NUCLEOTIDE SEQUENCE [LARGE SCALE GENOMIC DNA]</scope>
    <source>
        <strain evidence="4 5">CBS 518.97</strain>
    </source>
</reference>
<dbReference type="SUPFAM" id="SSF51735">
    <property type="entry name" value="NAD(P)-binding Rossmann-fold domains"/>
    <property type="match status" value="1"/>
</dbReference>
<evidence type="ECO:0000313" key="5">
    <source>
        <dbReference type="Proteomes" id="UP000295604"/>
    </source>
</evidence>